<gene>
    <name evidence="1" type="ORF">J5X75_09595</name>
</gene>
<reference evidence="1 2" key="1">
    <citation type="submission" date="2021-03" db="EMBL/GenBank/DDBJ databases">
        <title>Actinoplanes flavus sp. nov., a novel actinomycete isolated from Coconut Palm rhizosphere soil.</title>
        <authorList>
            <person name="Luo X."/>
        </authorList>
    </citation>
    <scope>NUCLEOTIDE SEQUENCE [LARGE SCALE GENOMIC DNA]</scope>
    <source>
        <strain evidence="1 2">NEAU-H7</strain>
    </source>
</reference>
<comment type="caution">
    <text evidence="1">The sequence shown here is derived from an EMBL/GenBank/DDBJ whole genome shotgun (WGS) entry which is preliminary data.</text>
</comment>
<dbReference type="Proteomes" id="UP000679690">
    <property type="component" value="Unassembled WGS sequence"/>
</dbReference>
<evidence type="ECO:0000313" key="2">
    <source>
        <dbReference type="Proteomes" id="UP000679690"/>
    </source>
</evidence>
<name>A0ABS3UG70_9ACTN</name>
<dbReference type="EMBL" id="JAGFNS010000005">
    <property type="protein sequence ID" value="MBO3737773.1"/>
    <property type="molecule type" value="Genomic_DNA"/>
</dbReference>
<accession>A0ABS3UG70</accession>
<keyword evidence="2" id="KW-1185">Reference proteome</keyword>
<protein>
    <submittedName>
        <fullName evidence="1">Uncharacterized protein</fullName>
    </submittedName>
</protein>
<evidence type="ECO:0000313" key="1">
    <source>
        <dbReference type="EMBL" id="MBO3737773.1"/>
    </source>
</evidence>
<sequence>MPHRHDRPRLRRLPAVAVLRERFPEAAMLVTGIEDPYCAAHGPNESLHLADFTRTCLAEILLLRNLAAA</sequence>
<organism evidence="1 2">
    <name type="scientific">Actinoplanes flavus</name>
    <dbReference type="NCBI Taxonomy" id="2820290"/>
    <lineage>
        <taxon>Bacteria</taxon>
        <taxon>Bacillati</taxon>
        <taxon>Actinomycetota</taxon>
        <taxon>Actinomycetes</taxon>
        <taxon>Micromonosporales</taxon>
        <taxon>Micromonosporaceae</taxon>
        <taxon>Actinoplanes</taxon>
    </lineage>
</organism>
<proteinExistence type="predicted"/>
<dbReference type="Gene3D" id="3.40.630.10">
    <property type="entry name" value="Zn peptidases"/>
    <property type="match status" value="1"/>
</dbReference>